<gene>
    <name evidence="7" type="ORF">V0R50_13840</name>
</gene>
<dbReference type="InterPro" id="IPR013324">
    <property type="entry name" value="RNA_pol_sigma_r3/r4-like"/>
</dbReference>
<dbReference type="InterPro" id="IPR036388">
    <property type="entry name" value="WH-like_DNA-bd_sf"/>
</dbReference>
<dbReference type="SUPFAM" id="SSF88659">
    <property type="entry name" value="Sigma3 and sigma4 domains of RNA polymerase sigma factors"/>
    <property type="match status" value="1"/>
</dbReference>
<dbReference type="NCBIfam" id="TIGR02937">
    <property type="entry name" value="sigma70-ECF"/>
    <property type="match status" value="1"/>
</dbReference>
<organism evidence="7 8">
    <name type="scientific">Pseudomonas ulcerans</name>
    <dbReference type="NCBI Taxonomy" id="3115852"/>
    <lineage>
        <taxon>Bacteria</taxon>
        <taxon>Pseudomonadati</taxon>
        <taxon>Pseudomonadota</taxon>
        <taxon>Gammaproteobacteria</taxon>
        <taxon>Pseudomonadales</taxon>
        <taxon>Pseudomonadaceae</taxon>
        <taxon>Pseudomonas</taxon>
    </lineage>
</organism>
<dbReference type="Proteomes" id="UP001335100">
    <property type="component" value="Unassembled WGS sequence"/>
</dbReference>
<accession>A0ABU7HRZ3</accession>
<dbReference type="PANTHER" id="PTHR43133">
    <property type="entry name" value="RNA POLYMERASE ECF-TYPE SIGMA FACTO"/>
    <property type="match status" value="1"/>
</dbReference>
<dbReference type="InterPro" id="IPR014284">
    <property type="entry name" value="RNA_pol_sigma-70_dom"/>
</dbReference>
<feature type="domain" description="RNA polymerase sigma-70 region 2" evidence="5">
    <location>
        <begin position="15"/>
        <end position="84"/>
    </location>
</feature>
<evidence type="ECO:0000259" key="6">
    <source>
        <dbReference type="Pfam" id="PF08281"/>
    </source>
</evidence>
<evidence type="ECO:0000256" key="4">
    <source>
        <dbReference type="ARBA" id="ARBA00023163"/>
    </source>
</evidence>
<dbReference type="InterPro" id="IPR039425">
    <property type="entry name" value="RNA_pol_sigma-70-like"/>
</dbReference>
<dbReference type="Gene3D" id="1.10.1740.10">
    <property type="match status" value="1"/>
</dbReference>
<protein>
    <submittedName>
        <fullName evidence="7">Sigma-70 family RNA polymerase sigma factor</fullName>
    </submittedName>
</protein>
<reference evidence="7 8" key="1">
    <citation type="submission" date="2024-01" db="EMBL/GenBank/DDBJ databases">
        <title>Unpublished Manusciprt.</title>
        <authorList>
            <person name="Duman M."/>
            <person name="Valdes E.G."/>
            <person name="Ajmi N."/>
            <person name="Altun S."/>
            <person name="Saticioglu I.B."/>
        </authorList>
    </citation>
    <scope>NUCLEOTIDE SEQUENCE [LARGE SCALE GENOMIC DNA]</scope>
    <source>
        <strain evidence="7 8">148P</strain>
    </source>
</reference>
<sequence>MSTPDASLNTQVTHLYQSQSRWLHGWLRSRVNCQHLAADLVQDVFIRVLTTVDGAAKLTFVREPKGYLATIARRLMIDRMRRANLEKAWLQALAEQPEAFHASPEHHLALLETLYELDAMLAALGDMVRKAFLLSQVDGMPYKSIATELGISEMSVRRYITKAAEHCMIYSLSHGL</sequence>
<dbReference type="Pfam" id="PF04542">
    <property type="entry name" value="Sigma70_r2"/>
    <property type="match status" value="1"/>
</dbReference>
<evidence type="ECO:0000313" key="8">
    <source>
        <dbReference type="Proteomes" id="UP001335100"/>
    </source>
</evidence>
<dbReference type="PANTHER" id="PTHR43133:SF63">
    <property type="entry name" value="RNA POLYMERASE SIGMA FACTOR FECI-RELATED"/>
    <property type="match status" value="1"/>
</dbReference>
<keyword evidence="3" id="KW-0731">Sigma factor</keyword>
<evidence type="ECO:0000259" key="5">
    <source>
        <dbReference type="Pfam" id="PF04542"/>
    </source>
</evidence>
<dbReference type="RefSeq" id="WP_330075083.1">
    <property type="nucleotide sequence ID" value="NZ_JAZDQJ010000013.1"/>
</dbReference>
<evidence type="ECO:0000256" key="1">
    <source>
        <dbReference type="ARBA" id="ARBA00010641"/>
    </source>
</evidence>
<evidence type="ECO:0000256" key="2">
    <source>
        <dbReference type="ARBA" id="ARBA00023015"/>
    </source>
</evidence>
<keyword evidence="4" id="KW-0804">Transcription</keyword>
<name>A0ABU7HRZ3_9PSED</name>
<dbReference type="InterPro" id="IPR013249">
    <property type="entry name" value="RNA_pol_sigma70_r4_t2"/>
</dbReference>
<comment type="similarity">
    <text evidence="1">Belongs to the sigma-70 factor family. ECF subfamily.</text>
</comment>
<evidence type="ECO:0000256" key="3">
    <source>
        <dbReference type="ARBA" id="ARBA00023082"/>
    </source>
</evidence>
<proteinExistence type="inferred from homology"/>
<comment type="caution">
    <text evidence="7">The sequence shown here is derived from an EMBL/GenBank/DDBJ whole genome shotgun (WGS) entry which is preliminary data.</text>
</comment>
<dbReference type="Gene3D" id="1.10.10.10">
    <property type="entry name" value="Winged helix-like DNA-binding domain superfamily/Winged helix DNA-binding domain"/>
    <property type="match status" value="1"/>
</dbReference>
<keyword evidence="8" id="KW-1185">Reference proteome</keyword>
<dbReference type="InterPro" id="IPR013325">
    <property type="entry name" value="RNA_pol_sigma_r2"/>
</dbReference>
<evidence type="ECO:0000313" key="7">
    <source>
        <dbReference type="EMBL" id="MEE1934311.1"/>
    </source>
</evidence>
<dbReference type="SUPFAM" id="SSF88946">
    <property type="entry name" value="Sigma2 domain of RNA polymerase sigma factors"/>
    <property type="match status" value="1"/>
</dbReference>
<dbReference type="EMBL" id="JAZDQJ010000013">
    <property type="protein sequence ID" value="MEE1934311.1"/>
    <property type="molecule type" value="Genomic_DNA"/>
</dbReference>
<keyword evidence="2" id="KW-0805">Transcription regulation</keyword>
<dbReference type="InterPro" id="IPR007627">
    <property type="entry name" value="RNA_pol_sigma70_r2"/>
</dbReference>
<dbReference type="Pfam" id="PF08281">
    <property type="entry name" value="Sigma70_r4_2"/>
    <property type="match status" value="1"/>
</dbReference>
<feature type="domain" description="RNA polymerase sigma factor 70 region 4 type 2" evidence="6">
    <location>
        <begin position="116"/>
        <end position="167"/>
    </location>
</feature>